<feature type="region of interest" description="Disordered" evidence="1">
    <location>
        <begin position="496"/>
        <end position="515"/>
    </location>
</feature>
<proteinExistence type="predicted"/>
<organism evidence="2">
    <name type="scientific">Noctiluca scintillans</name>
    <name type="common">Sea sparkle</name>
    <name type="synonym">Red tide dinoflagellate</name>
    <dbReference type="NCBI Taxonomy" id="2966"/>
    <lineage>
        <taxon>Eukaryota</taxon>
        <taxon>Sar</taxon>
        <taxon>Alveolata</taxon>
        <taxon>Dinophyceae</taxon>
        <taxon>Noctilucales</taxon>
        <taxon>Noctilucaceae</taxon>
        <taxon>Noctiluca</taxon>
    </lineage>
</organism>
<feature type="compositionally biased region" description="Basic and acidic residues" evidence="1">
    <location>
        <begin position="618"/>
        <end position="634"/>
    </location>
</feature>
<sequence>MADGSLRAPEAVKDEVAILEAALREATARKHGFVMDTSVSQAQHMLGAQMHGAMGERFDSAVAVYSVQLKAWIDLQVDARLNQVLQAALDNELFAARQDCAAALQSSDLMERELNRVTDAQATLLNVVEGLSEEMGRLKACQLGAQLNPVVHSGTNVSVREEVLSTVEKVVCTVEDLKRSVSRVQNDNIAERVGRTEVVLDEQRRMIEQHKVAMLDMTGSHEEAANRHANELSEMADVVRCARSEVDDLTRLVRMLDQRVSSLSEELRSESMKENLQRELTMSTSQHDERLQAMRLEMNSMVTQSSLEVCLEQIKTVLSKQVVESESRLGENLGALQRRLMAELRAEPRSDAITRLDLSTRLEEVQREIFKEMTRQVGASEVRLGEELGGLQQRLISELRAETTAAFRSEAAAVASLDEQIWLTDQRLGQRIDELLHLRIRDVEREVVAERRHAQHTSPTVVRRGPSSVKGADRSPTRTVHIRPGGERVVESIHHEVQHEHGGTTETLEYSDGEARRSPRALVTEYHMEVNAENADRDWQIAHGENHAERRVQMGGRSHDLHGKDGSRHGRITGETLWEMSQNDGSGVEDSGRRGHTVIHTRTHERPFTGTFLASLDTEARDRERESDGTESHRSFRGGLMSMASEAADSVVGGVRRSLDARRHEARDHQGRFTTGGIAMAGLAADALGAR</sequence>
<reference evidence="2" key="1">
    <citation type="submission" date="2021-01" db="EMBL/GenBank/DDBJ databases">
        <authorList>
            <person name="Corre E."/>
            <person name="Pelletier E."/>
            <person name="Niang G."/>
            <person name="Scheremetjew M."/>
            <person name="Finn R."/>
            <person name="Kale V."/>
            <person name="Holt S."/>
            <person name="Cochrane G."/>
            <person name="Meng A."/>
            <person name="Brown T."/>
            <person name="Cohen L."/>
        </authorList>
    </citation>
    <scope>NUCLEOTIDE SEQUENCE</scope>
</reference>
<evidence type="ECO:0000256" key="1">
    <source>
        <dbReference type="SAM" id="MobiDB-lite"/>
    </source>
</evidence>
<dbReference type="AlphaFoldDB" id="A0A7S1EVF4"/>
<dbReference type="EMBL" id="HBFQ01001070">
    <property type="protein sequence ID" value="CAD8826348.1"/>
    <property type="molecule type" value="Transcribed_RNA"/>
</dbReference>
<feature type="region of interest" description="Disordered" evidence="1">
    <location>
        <begin position="618"/>
        <end position="638"/>
    </location>
</feature>
<feature type="region of interest" description="Disordered" evidence="1">
    <location>
        <begin position="451"/>
        <end position="480"/>
    </location>
</feature>
<evidence type="ECO:0000313" key="2">
    <source>
        <dbReference type="EMBL" id="CAD8826348.1"/>
    </source>
</evidence>
<name>A0A7S1EVF4_NOCSC</name>
<accession>A0A7S1EVF4</accession>
<gene>
    <name evidence="2" type="ORF">NSCI0253_LOCUS694</name>
</gene>
<protein>
    <submittedName>
        <fullName evidence="2">Uncharacterized protein</fullName>
    </submittedName>
</protein>